<feature type="transmembrane region" description="Helical" evidence="6">
    <location>
        <begin position="197"/>
        <end position="216"/>
    </location>
</feature>
<dbReference type="Pfam" id="PF00916">
    <property type="entry name" value="Sulfate_transp"/>
    <property type="match status" value="1"/>
</dbReference>
<evidence type="ECO:0000313" key="8">
    <source>
        <dbReference type="EMBL" id="OTN65397.1"/>
    </source>
</evidence>
<feature type="transmembrane region" description="Helical" evidence="6">
    <location>
        <begin position="473"/>
        <end position="505"/>
    </location>
</feature>
<feature type="compositionally biased region" description="Acidic residues" evidence="5">
    <location>
        <begin position="655"/>
        <end position="664"/>
    </location>
</feature>
<dbReference type="AlphaFoldDB" id="A0A1Y3DRJ6"/>
<comment type="caution">
    <text evidence="8">The sequence shown here is derived from an EMBL/GenBank/DDBJ whole genome shotgun (WGS) entry which is preliminary data.</text>
</comment>
<feature type="transmembrane region" description="Helical" evidence="6">
    <location>
        <begin position="327"/>
        <end position="346"/>
    </location>
</feature>
<evidence type="ECO:0000256" key="1">
    <source>
        <dbReference type="ARBA" id="ARBA00004141"/>
    </source>
</evidence>
<dbReference type="eggNOG" id="KOG0236">
    <property type="taxonomic scope" value="Eukaryota"/>
</dbReference>
<dbReference type="OrthoDB" id="288203at2759"/>
<accession>A0A1Y3DRJ6</accession>
<feature type="transmembrane region" description="Helical" evidence="6">
    <location>
        <begin position="86"/>
        <end position="106"/>
    </location>
</feature>
<dbReference type="VEuPathDB" id="PlasmoDB:PKNH_1209800"/>
<dbReference type="Gene3D" id="3.30.750.24">
    <property type="entry name" value="STAS domain"/>
    <property type="match status" value="1"/>
</dbReference>
<evidence type="ECO:0000256" key="4">
    <source>
        <dbReference type="ARBA" id="ARBA00023136"/>
    </source>
</evidence>
<dbReference type="EMBL" id="NETL01000025">
    <property type="protein sequence ID" value="OTN65397.1"/>
    <property type="molecule type" value="Genomic_DNA"/>
</dbReference>
<dbReference type="PANTHER" id="PTHR43310">
    <property type="entry name" value="SULFATE TRANSPORTER YBAR-RELATED"/>
    <property type="match status" value="1"/>
</dbReference>
<feature type="region of interest" description="Disordered" evidence="5">
    <location>
        <begin position="642"/>
        <end position="664"/>
    </location>
</feature>
<dbReference type="GO" id="GO:0016020">
    <property type="term" value="C:membrane"/>
    <property type="evidence" value="ECO:0007669"/>
    <property type="project" value="UniProtKB-SubCell"/>
</dbReference>
<evidence type="ECO:0000313" key="9">
    <source>
        <dbReference type="Proteomes" id="UP000195012"/>
    </source>
</evidence>
<feature type="transmembrane region" description="Helical" evidence="6">
    <location>
        <begin position="425"/>
        <end position="452"/>
    </location>
</feature>
<evidence type="ECO:0000256" key="5">
    <source>
        <dbReference type="SAM" id="MobiDB-lite"/>
    </source>
</evidence>
<dbReference type="PANTHER" id="PTHR43310:SF1">
    <property type="entry name" value="SULFATE TRANSPORTER YBAR-RELATED"/>
    <property type="match status" value="1"/>
</dbReference>
<feature type="transmembrane region" description="Helical" evidence="6">
    <location>
        <begin position="118"/>
        <end position="145"/>
    </location>
</feature>
<name>A0A1Y3DRJ6_PLAKN</name>
<evidence type="ECO:0000256" key="2">
    <source>
        <dbReference type="ARBA" id="ARBA00022692"/>
    </source>
</evidence>
<evidence type="ECO:0000256" key="3">
    <source>
        <dbReference type="ARBA" id="ARBA00022989"/>
    </source>
</evidence>
<dbReference type="VEuPathDB" id="PlasmoDB:PKA1H_120014100"/>
<reference evidence="8 9" key="1">
    <citation type="submission" date="2017-05" db="EMBL/GenBank/DDBJ databases">
        <title>PacBio assembly of a Plasmodium knowlesi genome sequence with Hi-C correction and manual annotation of the SICAvar gene family.</title>
        <authorList>
            <person name="Lapp S.A."/>
            <person name="Geraldo J.A."/>
            <person name="Chien J.-T."/>
            <person name="Ay F."/>
            <person name="Pakala S.B."/>
            <person name="Batugedara G."/>
            <person name="Humphrey J.C."/>
            <person name="Debarry J.D."/>
            <person name="Le Roch K.G."/>
            <person name="Galinski M.R."/>
            <person name="Kissinger J.C."/>
        </authorList>
    </citation>
    <scope>NUCLEOTIDE SEQUENCE [LARGE SCALE GENOMIC DNA]</scope>
    <source>
        <strain evidence="9">Malayan Strain Pk1 (A+)</strain>
    </source>
</reference>
<dbReference type="InterPro" id="IPR036513">
    <property type="entry name" value="STAS_dom_sf"/>
</dbReference>
<sequence>MNETNKGNDIVMNDVTENLDDFNKMDESTERTQIYHDDLCDNDIKICLPSRIGFLPAIKSMTDGIKWGWGFTNTPKESSKYYINEILCGCILCLTMLPEMISFSMIAKIPPYIGLQGASFLCLITSIFGGSPAVIHGVTGAFASVCSKYLVENENVNVLPEGIERLYVCILICSVMLFFFSLFHMSALIQLIPTPVFIGYCNGLSIIFLRAQLHTLKDPKTHEYIKGYYLLFFVIICTLVVIIVELWKRIPKLGHKIPSTLIAITVTIFVEFVILRKFLHNNFDSFKGVKSYTVGDLFSFTSDKAKPTFLFSNKELNFTKVVFNMELIQQVINMFVVLLLEVLMVSEVIKDMGGAECDTNETVFSLFIGNLLATLGSAVGGSSLLGLSVLNYRNGARGKESGVVASILIYGILLFGYSLLNYIPLSFLCGIMITVFIHCFKWFSIPIVFFTFCPGYIRNCHPCMSRKISRWDAFIIVLVTVLCVFVSVPTGVFAGIILSALVYVWQSKSTFKFEIFYDKDTDTKYYEIEGHLFYASKKMFTRLFTYENDSSTVNIVLKGKSTLFDYTAIEALTSVKQQYNLNNRNVTIHGLSHECIKKIAKMNHLCKQIDVDLVKVEAPVVPLLYKPLRTILKTQKTIRRKMSFKKKKKKKETVSDESPDEMEP</sequence>
<dbReference type="Proteomes" id="UP000195012">
    <property type="component" value="Unassembled WGS sequence"/>
</dbReference>
<keyword evidence="4 6" id="KW-0472">Membrane</keyword>
<evidence type="ECO:0000256" key="6">
    <source>
        <dbReference type="SAM" id="Phobius"/>
    </source>
</evidence>
<proteinExistence type="predicted"/>
<dbReference type="InterPro" id="IPR011547">
    <property type="entry name" value="SLC26A/SulP_dom"/>
</dbReference>
<keyword evidence="3 6" id="KW-1133">Transmembrane helix</keyword>
<feature type="transmembrane region" description="Helical" evidence="6">
    <location>
        <begin position="402"/>
        <end position="419"/>
    </location>
</feature>
<feature type="domain" description="SLC26A/SulP transporter" evidence="7">
    <location>
        <begin position="85"/>
        <end position="438"/>
    </location>
</feature>
<comment type="subcellular location">
    <subcellularLocation>
        <location evidence="1">Membrane</location>
        <topology evidence="1">Multi-pass membrane protein</topology>
    </subcellularLocation>
</comment>
<feature type="transmembrane region" description="Helical" evidence="6">
    <location>
        <begin position="259"/>
        <end position="279"/>
    </location>
</feature>
<feature type="transmembrane region" description="Helical" evidence="6">
    <location>
        <begin position="228"/>
        <end position="247"/>
    </location>
</feature>
<gene>
    <name evidence="8" type="ORF">PKNOH_S110080300</name>
</gene>
<feature type="transmembrane region" description="Helical" evidence="6">
    <location>
        <begin position="166"/>
        <end position="191"/>
    </location>
</feature>
<keyword evidence="2 6" id="KW-0812">Transmembrane</keyword>
<organism evidence="8 9">
    <name type="scientific">Plasmodium knowlesi</name>
    <dbReference type="NCBI Taxonomy" id="5850"/>
    <lineage>
        <taxon>Eukaryota</taxon>
        <taxon>Sar</taxon>
        <taxon>Alveolata</taxon>
        <taxon>Apicomplexa</taxon>
        <taxon>Aconoidasida</taxon>
        <taxon>Haemosporida</taxon>
        <taxon>Plasmodiidae</taxon>
        <taxon>Plasmodium</taxon>
        <taxon>Plasmodium (Plasmodium)</taxon>
    </lineage>
</organism>
<dbReference type="InterPro" id="IPR052706">
    <property type="entry name" value="Membrane-Transporter-like"/>
</dbReference>
<feature type="transmembrane region" description="Helical" evidence="6">
    <location>
        <begin position="366"/>
        <end position="390"/>
    </location>
</feature>
<protein>
    <submittedName>
        <fullName evidence="8">Putative Sulfate transporter</fullName>
    </submittedName>
</protein>
<dbReference type="VEuPathDB" id="PlasmoDB:PKNOH_S110080300"/>
<feature type="compositionally biased region" description="Basic residues" evidence="5">
    <location>
        <begin position="642"/>
        <end position="651"/>
    </location>
</feature>
<evidence type="ECO:0000259" key="7">
    <source>
        <dbReference type="Pfam" id="PF00916"/>
    </source>
</evidence>